<reference evidence="2 3" key="1">
    <citation type="submission" date="2019-12" db="EMBL/GenBank/DDBJ databases">
        <authorList>
            <person name="Kim Y.S."/>
        </authorList>
    </citation>
    <scope>NUCLEOTIDE SEQUENCE [LARGE SCALE GENOMIC DNA]</scope>
    <source>
        <strain evidence="2 3">GA093</strain>
    </source>
</reference>
<comment type="caution">
    <text evidence="2">The sequence shown here is derived from an EMBL/GenBank/DDBJ whole genome shotgun (WGS) entry which is preliminary data.</text>
</comment>
<keyword evidence="3" id="KW-1185">Reference proteome</keyword>
<dbReference type="InterPro" id="IPR002909">
    <property type="entry name" value="IPT_dom"/>
</dbReference>
<evidence type="ECO:0000313" key="2">
    <source>
        <dbReference type="EMBL" id="MWB93617.1"/>
    </source>
</evidence>
<dbReference type="RefSeq" id="WP_160373540.1">
    <property type="nucleotide sequence ID" value="NZ_WSTB01000002.1"/>
</dbReference>
<gene>
    <name evidence="2" type="ORF">GON26_04545</name>
</gene>
<evidence type="ECO:0000259" key="1">
    <source>
        <dbReference type="SMART" id="SM00060"/>
    </source>
</evidence>
<dbReference type="InterPro" id="IPR014756">
    <property type="entry name" value="Ig_E-set"/>
</dbReference>
<feature type="domain" description="Fibronectin type-III" evidence="1">
    <location>
        <begin position="1077"/>
        <end position="1160"/>
    </location>
</feature>
<dbReference type="Pfam" id="PF01833">
    <property type="entry name" value="TIG"/>
    <property type="match status" value="1"/>
</dbReference>
<dbReference type="SUPFAM" id="SSF49265">
    <property type="entry name" value="Fibronectin type III"/>
    <property type="match status" value="2"/>
</dbReference>
<name>A0A6I4NR93_9FLAO</name>
<organism evidence="2 3">
    <name type="scientific">Flavobacterium hydrocarbonoxydans</name>
    <dbReference type="NCBI Taxonomy" id="2683249"/>
    <lineage>
        <taxon>Bacteria</taxon>
        <taxon>Pseudomonadati</taxon>
        <taxon>Bacteroidota</taxon>
        <taxon>Flavobacteriia</taxon>
        <taxon>Flavobacteriales</taxon>
        <taxon>Flavobacteriaceae</taxon>
        <taxon>Flavobacterium</taxon>
    </lineage>
</organism>
<dbReference type="InterPro" id="IPR003961">
    <property type="entry name" value="FN3_dom"/>
</dbReference>
<sequence>MNTKLLLIVYRTFQFQANKQSIAKLLLLLVLIMSGYTAKAADFTSSAVLLGNWNNNLIWTLNSGTDADGIPDADDTVTISAGNNISLTANAECASLTINGNALLLGIVTINGFTLTVGGNITIAGGANSQIVMTSGTLNVAGNFGSGASFTRGTGTVNYNGAGNQSVGTYNYANLTLSGSGTKTFTGAIAVGTNITIDSGVVANLGTFASSTPVLTLGGLPTTTYTWGNNANVRNQNTTFFAANSGYINVTNNTLSCNTSLIISANNLICTGGNATFNATATNPGASPVYQWLLNGGVVGTNSTTFSSTTLVNGDVVSCKMTTCRSRTDFVTSNSIVMGVSTVAGGGTPTSVISGGNVALTATASPTSYVATLLNENFNAATNSWLPGNSSTGGTPANAAWTLRPNGYQYLHNGSATYTFYSDDYSQFYISNSSAQGGTASTTLKSPVMNSTGYSSLLLEFYEHTLDWDASDFEIVEVSTNNSTWTVVSTNTTTQGISTNFVKRTVNLDAYINQPTLYIRFRYEANFDHWWALDNVKISGNYSIPYTYSWAASPAGTAGLPAGADTLASGNTSITANPTQNTVYTATARNTVSPCSVLATPVNVTILAPTITNFTPASTCAGTGVSVVITGTNFTAASAVQFNGVAAASFTVNSNTQITATSPVSATTGTITVTTAGGTATSAGTFTVNPLPTITIPDLDLVICSNEKAAGATFVYTNTTQAPNTYSVIWDTGLPPNEFVDVTDAALSGGTILIPIPASTASNFYSGIFTVKNANGCVSDEYSFTIQVAEAPSVSLTSSVLTTCYSASSQVLPLAYQLLAGLPNQYSITWDSTPANSFAAVTNANLPANTININVPAGTAAGSYTGTLVIRDSFYNCTESHAIQINVNAASVGGSVSPAQSVCTSATPLQSLVLSGHTGTILRWESATDAAFTSPVNIAVTSNTLPTGTIGNLAVSTYFRAVVQNANCAVVNSASVLISVYPLADAPIATGETNVTCNSMRVNWNAAANATGYYIDVATDSGFTDILPAYNNLNVNNVLFYDLTGLTGTNYYYRVRAYNTCSELNANTGTSVQTTALAAPIAMTGVRNCEGFIAQWNAVSGATSYILSVATDSNFSGPSHVINLNAADIGNLTSYDVKGLIAGTTYYFKIWSINATCGISALSSNVISIVAGSPSTITWEGSWPGGIAPTSADNVVFNAPYSSTGDMTACSCVVNSGVDVEINGGHTLTVVNAITTTGNLRFKNNATLLQTTNVQNTANIIYERETSVRKFDFTFWSSPVQDQKLIDLSPNTLSDKYQSYTGTAWTTENPQNVMKIGKGYNVRGPQSHSSTVKSDFLGGFDGIPNNGDLTSDQTILAGRFYLIGNPYPSAIDADELLADNSTILDGTVYFWTNNTGLTQNGNVYSYATNDYASYNGVGGVAGSGGETPSGYISAGQAVFAKTIAAGSVVFNNGMRVDGGSNKNGQFFKPKRAKKSNTERSRIWLNMTNDGGAFKQILIGYITGATNGYETKYDGVSTNAHAYVDFYSICDDKNLVIQGRAIPFEESDWVPLGYRSSIEGSSSFDITIANSDGVLANQGVFLEDKVSGTFHDLRASKYTFTTMNGSFKDRFILHFTNKSLGVDDFDTGEELVVTVNKKVIKIFSEKDPISSIRLFDLTGKLIYTKEKIDANEFSILNLHSSEQTLLVKVGLENHATVTKKIIFR</sequence>
<dbReference type="NCBIfam" id="NF033708">
    <property type="entry name" value="T9SS_Cterm_ChiA"/>
    <property type="match status" value="1"/>
</dbReference>
<dbReference type="CDD" id="cd00102">
    <property type="entry name" value="IPT"/>
    <property type="match status" value="1"/>
</dbReference>
<dbReference type="SMART" id="SM00060">
    <property type="entry name" value="FN3"/>
    <property type="match status" value="2"/>
</dbReference>
<proteinExistence type="predicted"/>
<dbReference type="Gene3D" id="2.60.40.10">
    <property type="entry name" value="Immunoglobulins"/>
    <property type="match status" value="3"/>
</dbReference>
<dbReference type="SUPFAM" id="SSF81296">
    <property type="entry name" value="E set domains"/>
    <property type="match status" value="1"/>
</dbReference>
<evidence type="ECO:0000313" key="3">
    <source>
        <dbReference type="Proteomes" id="UP000471501"/>
    </source>
</evidence>
<dbReference type="InterPro" id="IPR013783">
    <property type="entry name" value="Ig-like_fold"/>
</dbReference>
<dbReference type="EMBL" id="WSTB01000002">
    <property type="protein sequence ID" value="MWB93617.1"/>
    <property type="molecule type" value="Genomic_DNA"/>
</dbReference>
<protein>
    <submittedName>
        <fullName evidence="2">T9SS sorting signal type C domain-containing protein</fullName>
    </submittedName>
</protein>
<feature type="domain" description="Fibronectin type-III" evidence="1">
    <location>
        <begin position="984"/>
        <end position="1064"/>
    </location>
</feature>
<dbReference type="Proteomes" id="UP000471501">
    <property type="component" value="Unassembled WGS sequence"/>
</dbReference>
<accession>A0A6I4NR93</accession>
<dbReference type="InterPro" id="IPR036116">
    <property type="entry name" value="FN3_sf"/>
</dbReference>